<dbReference type="PANTHER" id="PTHR14596">
    <property type="entry name" value="ZINC FINGER PROTEIN"/>
    <property type="match status" value="1"/>
</dbReference>
<feature type="compositionally biased region" description="Basic and acidic residues" evidence="1">
    <location>
        <begin position="583"/>
        <end position="613"/>
    </location>
</feature>
<feature type="compositionally biased region" description="Low complexity" evidence="1">
    <location>
        <begin position="207"/>
        <end position="224"/>
    </location>
</feature>
<feature type="compositionally biased region" description="Basic and acidic residues" evidence="1">
    <location>
        <begin position="558"/>
        <end position="567"/>
    </location>
</feature>
<proteinExistence type="predicted"/>
<dbReference type="GO" id="GO:0000981">
    <property type="term" value="F:DNA-binding transcription factor activity, RNA polymerase II-specific"/>
    <property type="evidence" value="ECO:0007669"/>
    <property type="project" value="TreeGrafter"/>
</dbReference>
<evidence type="ECO:0000313" key="2">
    <source>
        <dbReference type="EMBL" id="CAD6995009.1"/>
    </source>
</evidence>
<feature type="compositionally biased region" description="Polar residues" evidence="1">
    <location>
        <begin position="431"/>
        <end position="478"/>
    </location>
</feature>
<protein>
    <submittedName>
        <fullName evidence="2">(Mediterranean fruit fly) hypothetical protein</fullName>
    </submittedName>
</protein>
<dbReference type="PANTHER" id="PTHR14596:SF72">
    <property type="entry name" value="ZINC FINGER PROTEIN MSN2-RELATED"/>
    <property type="match status" value="1"/>
</dbReference>
<dbReference type="Proteomes" id="UP000606786">
    <property type="component" value="Unassembled WGS sequence"/>
</dbReference>
<reference evidence="2" key="1">
    <citation type="submission" date="2020-11" db="EMBL/GenBank/DDBJ databases">
        <authorList>
            <person name="Whitehead M."/>
        </authorList>
    </citation>
    <scope>NUCLEOTIDE SEQUENCE</scope>
    <source>
        <strain evidence="2">EGII</strain>
    </source>
</reference>
<feature type="compositionally biased region" description="Polar residues" evidence="1">
    <location>
        <begin position="675"/>
        <end position="693"/>
    </location>
</feature>
<keyword evidence="3" id="KW-1185">Reference proteome</keyword>
<feature type="region of interest" description="Disordered" evidence="1">
    <location>
        <begin position="524"/>
        <end position="715"/>
    </location>
</feature>
<comment type="caution">
    <text evidence="2">The sequence shown here is derived from an EMBL/GenBank/DDBJ whole genome shotgun (WGS) entry which is preliminary data.</text>
</comment>
<sequence length="715" mass="79219">MQPQQQQQQLYYNLHRLPPIVCEDTLECRRLEYACERPHLMSATLKFYSRPVHQLPTRRCQLWFRVGRWRLVTSGSAITNLVLIERTKRVFASLKMYQDYDEVPANHAPTYNDVPIHPLLAAINGNMDKYANAQDRGRYQNHFSYPMPPMADGTHLYDSYPTGAAAGWGVGQTGSGGTGQSGYGYESHSGDAGGGGHEYHPPVHVPTGGSYSHHTTGGTSYGGYAPTPPKHYARPQPTLPSKGGGKKKKKKNNSNANTMNALTLLAFFFFINLLQNCLKDNMEAMNPTVMVMTAKTARNRNNKLAEINSREQSTSSASAFTSGANIVVQPEDVVSAAAAAAAAASVTSVNSVSAVVPPVAGANLQTSPYSDGGGGGGGVPSVPGSANVGNSFAGGVGVTSGNSNNNNYNNNQQSNNGQNNVFHQPGEPQFSYGSNTGNAVQQHYGGLTSNYNQPNNNKHSYNQANDENRNPGQYQFASAPSVRPGIVTAIRDPRPGLYEAEHSYPNQTINSATTLSHPHNFNQHVQQQQQQHNTGYPHEHFEQEQYEPQLPQPQMEPQTEHHQHQFDQNHFQQHQHQHQQQQHYHDLNQPRPINHDQYDEDHHQQAPPHDHFQHHYGTHHHSQQPSSFYSDRHQQQHYPIDRHPLRPHRGQSESTHPWSYAAGSSPSNAYKRGSYTWSSDSSPAHVSGHNNFGDSEDDDDGPYADAFYTRSNKRL</sequence>
<name>A0A811U838_CERCA</name>
<feature type="region of interest" description="Disordered" evidence="1">
    <location>
        <begin position="393"/>
        <end position="480"/>
    </location>
</feature>
<evidence type="ECO:0000313" key="3">
    <source>
        <dbReference type="Proteomes" id="UP000606786"/>
    </source>
</evidence>
<feature type="compositionally biased region" description="Basic and acidic residues" evidence="1">
    <location>
        <begin position="630"/>
        <end position="644"/>
    </location>
</feature>
<dbReference type="EMBL" id="CAJHJT010000001">
    <property type="protein sequence ID" value="CAD6995009.1"/>
    <property type="molecule type" value="Genomic_DNA"/>
</dbReference>
<dbReference type="GO" id="GO:0000987">
    <property type="term" value="F:cis-regulatory region sequence-specific DNA binding"/>
    <property type="evidence" value="ECO:0007669"/>
    <property type="project" value="TreeGrafter"/>
</dbReference>
<dbReference type="OrthoDB" id="7744547at2759"/>
<dbReference type="AlphaFoldDB" id="A0A811U838"/>
<dbReference type="GO" id="GO:0005634">
    <property type="term" value="C:nucleus"/>
    <property type="evidence" value="ECO:0007669"/>
    <property type="project" value="TreeGrafter"/>
</dbReference>
<accession>A0A811U838</accession>
<feature type="compositionally biased region" description="Low complexity" evidence="1">
    <location>
        <begin position="546"/>
        <end position="557"/>
    </location>
</feature>
<feature type="compositionally biased region" description="Polar residues" evidence="1">
    <location>
        <begin position="652"/>
        <end position="668"/>
    </location>
</feature>
<feature type="compositionally biased region" description="Low complexity" evidence="1">
    <location>
        <begin position="568"/>
        <end position="582"/>
    </location>
</feature>
<organism evidence="2 3">
    <name type="scientific">Ceratitis capitata</name>
    <name type="common">Mediterranean fruit fly</name>
    <name type="synonym">Tephritis capitata</name>
    <dbReference type="NCBI Taxonomy" id="7213"/>
    <lineage>
        <taxon>Eukaryota</taxon>
        <taxon>Metazoa</taxon>
        <taxon>Ecdysozoa</taxon>
        <taxon>Arthropoda</taxon>
        <taxon>Hexapoda</taxon>
        <taxon>Insecta</taxon>
        <taxon>Pterygota</taxon>
        <taxon>Neoptera</taxon>
        <taxon>Endopterygota</taxon>
        <taxon>Diptera</taxon>
        <taxon>Brachycera</taxon>
        <taxon>Muscomorpha</taxon>
        <taxon>Tephritoidea</taxon>
        <taxon>Tephritidae</taxon>
        <taxon>Ceratitis</taxon>
        <taxon>Ceratitis</taxon>
    </lineage>
</organism>
<dbReference type="GO" id="GO:0042594">
    <property type="term" value="P:response to starvation"/>
    <property type="evidence" value="ECO:0007669"/>
    <property type="project" value="TreeGrafter"/>
</dbReference>
<feature type="region of interest" description="Disordered" evidence="1">
    <location>
        <begin position="206"/>
        <end position="254"/>
    </location>
</feature>
<evidence type="ECO:0000256" key="1">
    <source>
        <dbReference type="SAM" id="MobiDB-lite"/>
    </source>
</evidence>
<feature type="compositionally biased region" description="Low complexity" evidence="1">
    <location>
        <begin position="524"/>
        <end position="533"/>
    </location>
</feature>
<gene>
    <name evidence="2" type="ORF">CCAP1982_LOCUS3740</name>
</gene>
<feature type="compositionally biased region" description="Low complexity" evidence="1">
    <location>
        <begin position="399"/>
        <end position="421"/>
    </location>
</feature>